<reference evidence="2" key="1">
    <citation type="submission" date="2019-04" db="EMBL/GenBank/DDBJ databases">
        <authorList>
            <person name="Alioto T."/>
            <person name="Alioto T."/>
        </authorList>
    </citation>
    <scope>NUCLEOTIDE SEQUENCE [LARGE SCALE GENOMIC DNA]</scope>
</reference>
<dbReference type="AlphaFoldDB" id="A0A5E4C006"/>
<keyword evidence="3" id="KW-1185">Reference proteome</keyword>
<gene>
    <name evidence="2" type="ORF">MONAX_5E000375</name>
</gene>
<dbReference type="EMBL" id="CABDUW010000787">
    <property type="protein sequence ID" value="VTJ75238.1"/>
    <property type="molecule type" value="Genomic_DNA"/>
</dbReference>
<comment type="caution">
    <text evidence="2">The sequence shown here is derived from an EMBL/GenBank/DDBJ whole genome shotgun (WGS) entry which is preliminary data.</text>
</comment>
<dbReference type="Proteomes" id="UP000335636">
    <property type="component" value="Unassembled WGS sequence"/>
</dbReference>
<evidence type="ECO:0000256" key="1">
    <source>
        <dbReference type="SAM" id="MobiDB-lite"/>
    </source>
</evidence>
<name>A0A5E4C006_MARMO</name>
<sequence length="198" mass="22264">MTDVVREVTAACCYEPGLFPHSTNCLICPLDGNRWACSGRWRRPGSSPLARRQIEETRVSVPHPPYQETNCFCRRCRSRTEKQFPQAPSPGPGQFREPELGRSVLSEQGPRSSLRRLPSPGPGRFREPELGRPTLGVRSDKISRSSCDGNPSSRFRSTPLLLEIPNKISFSRPDLSYSHTVKQHTGAIHSPRRHLPLL</sequence>
<accession>A0A5E4C006</accession>
<protein>
    <submittedName>
        <fullName evidence="2">Uncharacterized protein</fullName>
    </submittedName>
</protein>
<organism evidence="2 3">
    <name type="scientific">Marmota monax</name>
    <name type="common">Woodchuck</name>
    <dbReference type="NCBI Taxonomy" id="9995"/>
    <lineage>
        <taxon>Eukaryota</taxon>
        <taxon>Metazoa</taxon>
        <taxon>Chordata</taxon>
        <taxon>Craniata</taxon>
        <taxon>Vertebrata</taxon>
        <taxon>Euteleostomi</taxon>
        <taxon>Mammalia</taxon>
        <taxon>Eutheria</taxon>
        <taxon>Euarchontoglires</taxon>
        <taxon>Glires</taxon>
        <taxon>Rodentia</taxon>
        <taxon>Sciuromorpha</taxon>
        <taxon>Sciuridae</taxon>
        <taxon>Xerinae</taxon>
        <taxon>Marmotini</taxon>
        <taxon>Marmota</taxon>
    </lineage>
</organism>
<feature type="compositionally biased region" description="Polar residues" evidence="1">
    <location>
        <begin position="144"/>
        <end position="156"/>
    </location>
</feature>
<evidence type="ECO:0000313" key="3">
    <source>
        <dbReference type="Proteomes" id="UP000335636"/>
    </source>
</evidence>
<feature type="region of interest" description="Disordered" evidence="1">
    <location>
        <begin position="103"/>
        <end position="158"/>
    </location>
</feature>
<proteinExistence type="predicted"/>
<evidence type="ECO:0000313" key="2">
    <source>
        <dbReference type="EMBL" id="VTJ75238.1"/>
    </source>
</evidence>